<feature type="non-terminal residue" evidence="2">
    <location>
        <position position="21"/>
    </location>
</feature>
<reference evidence="2" key="1">
    <citation type="submission" date="2020-02" db="EMBL/GenBank/DDBJ databases">
        <authorList>
            <person name="Meier V. D."/>
        </authorList>
    </citation>
    <scope>NUCLEOTIDE SEQUENCE</scope>
    <source>
        <strain evidence="2">AVDCRST_MAG54</strain>
    </source>
</reference>
<dbReference type="EMBL" id="CADCTH010000405">
    <property type="protein sequence ID" value="CAA9274383.1"/>
    <property type="molecule type" value="Genomic_DNA"/>
</dbReference>
<evidence type="ECO:0000313" key="2">
    <source>
        <dbReference type="EMBL" id="CAA9274383.1"/>
    </source>
</evidence>
<sequence length="21" mass="2270">DALPAPDGVVLDAGHRRPRRT</sequence>
<accession>A0A6J4J9S9</accession>
<feature type="non-terminal residue" evidence="2">
    <location>
        <position position="1"/>
    </location>
</feature>
<evidence type="ECO:0000256" key="1">
    <source>
        <dbReference type="SAM" id="MobiDB-lite"/>
    </source>
</evidence>
<proteinExistence type="predicted"/>
<dbReference type="AlphaFoldDB" id="A0A6J4J9S9"/>
<organism evidence="2">
    <name type="scientific">uncultured Actinomycetospora sp</name>
    <dbReference type="NCBI Taxonomy" id="1135996"/>
    <lineage>
        <taxon>Bacteria</taxon>
        <taxon>Bacillati</taxon>
        <taxon>Actinomycetota</taxon>
        <taxon>Actinomycetes</taxon>
        <taxon>Pseudonocardiales</taxon>
        <taxon>Pseudonocardiaceae</taxon>
        <taxon>Actinomycetospora</taxon>
        <taxon>environmental samples</taxon>
    </lineage>
</organism>
<name>A0A6J4J9S9_9PSEU</name>
<feature type="region of interest" description="Disordered" evidence="1">
    <location>
        <begin position="1"/>
        <end position="21"/>
    </location>
</feature>
<gene>
    <name evidence="2" type="ORF">AVDCRST_MAG54-3188</name>
</gene>
<protein>
    <submittedName>
        <fullName evidence="2">Uncharacterized protein</fullName>
    </submittedName>
</protein>